<dbReference type="SMART" id="SM00829">
    <property type="entry name" value="PKS_ER"/>
    <property type="match status" value="1"/>
</dbReference>
<dbReference type="Gene3D" id="3.40.50.720">
    <property type="entry name" value="NAD(P)-binding Rossmann-like Domain"/>
    <property type="match status" value="1"/>
</dbReference>
<organism evidence="2 3">
    <name type="scientific">Adhaeribacter aerolatus</name>
    <dbReference type="NCBI Taxonomy" id="670289"/>
    <lineage>
        <taxon>Bacteria</taxon>
        <taxon>Pseudomonadati</taxon>
        <taxon>Bacteroidota</taxon>
        <taxon>Cytophagia</taxon>
        <taxon>Cytophagales</taxon>
        <taxon>Hymenobacteraceae</taxon>
        <taxon>Adhaeribacter</taxon>
    </lineage>
</organism>
<dbReference type="GO" id="GO:0016491">
    <property type="term" value="F:oxidoreductase activity"/>
    <property type="evidence" value="ECO:0007669"/>
    <property type="project" value="InterPro"/>
</dbReference>
<proteinExistence type="predicted"/>
<dbReference type="EMBL" id="BJYS01000020">
    <property type="protein sequence ID" value="GEO05128.1"/>
    <property type="molecule type" value="Genomic_DNA"/>
</dbReference>
<evidence type="ECO:0000259" key="1">
    <source>
        <dbReference type="SMART" id="SM00829"/>
    </source>
</evidence>
<reference evidence="2 3" key="1">
    <citation type="submission" date="2019-07" db="EMBL/GenBank/DDBJ databases">
        <title>Whole genome shotgun sequence of Adhaeribacter aerolatus NBRC 106133.</title>
        <authorList>
            <person name="Hosoyama A."/>
            <person name="Uohara A."/>
            <person name="Ohji S."/>
            <person name="Ichikawa N."/>
        </authorList>
    </citation>
    <scope>NUCLEOTIDE SEQUENCE [LARGE SCALE GENOMIC DNA]</scope>
    <source>
        <strain evidence="2 3">NBRC 106133</strain>
    </source>
</reference>
<name>A0A512AZI2_9BACT</name>
<keyword evidence="3" id="KW-1185">Reference proteome</keyword>
<dbReference type="CDD" id="cd05289">
    <property type="entry name" value="MDR_like_2"/>
    <property type="match status" value="1"/>
</dbReference>
<dbReference type="InterPro" id="IPR036291">
    <property type="entry name" value="NAD(P)-bd_dom_sf"/>
</dbReference>
<gene>
    <name evidence="2" type="ORF">AAE02nite_27920</name>
</gene>
<dbReference type="PANTHER" id="PTHR11695">
    <property type="entry name" value="ALCOHOL DEHYDROGENASE RELATED"/>
    <property type="match status" value="1"/>
</dbReference>
<dbReference type="OrthoDB" id="648910at2"/>
<comment type="caution">
    <text evidence="2">The sequence shown here is derived from an EMBL/GenBank/DDBJ whole genome shotgun (WGS) entry which is preliminary data.</text>
</comment>
<dbReference type="InterPro" id="IPR013154">
    <property type="entry name" value="ADH-like_N"/>
</dbReference>
<dbReference type="SUPFAM" id="SSF50129">
    <property type="entry name" value="GroES-like"/>
    <property type="match status" value="1"/>
</dbReference>
<dbReference type="RefSeq" id="WP_146898460.1">
    <property type="nucleotide sequence ID" value="NZ_BJYS01000020.1"/>
</dbReference>
<dbReference type="Pfam" id="PF13602">
    <property type="entry name" value="ADH_zinc_N_2"/>
    <property type="match status" value="1"/>
</dbReference>
<dbReference type="AlphaFoldDB" id="A0A512AZI2"/>
<protein>
    <submittedName>
        <fullName evidence="2">NADPH:quinone reductase</fullName>
    </submittedName>
</protein>
<evidence type="ECO:0000313" key="3">
    <source>
        <dbReference type="Proteomes" id="UP000321532"/>
    </source>
</evidence>
<dbReference type="Pfam" id="PF08240">
    <property type="entry name" value="ADH_N"/>
    <property type="match status" value="1"/>
</dbReference>
<dbReference type="InterPro" id="IPR050700">
    <property type="entry name" value="YIM1/Zinc_Alcohol_DH_Fams"/>
</dbReference>
<dbReference type="Gene3D" id="3.90.180.10">
    <property type="entry name" value="Medium-chain alcohol dehydrogenases, catalytic domain"/>
    <property type="match status" value="1"/>
</dbReference>
<accession>A0A512AZI2</accession>
<dbReference type="SUPFAM" id="SSF51735">
    <property type="entry name" value="NAD(P)-binding Rossmann-fold domains"/>
    <property type="match status" value="1"/>
</dbReference>
<feature type="domain" description="Enoyl reductase (ER)" evidence="1">
    <location>
        <begin position="10"/>
        <end position="310"/>
    </location>
</feature>
<dbReference type="InterPro" id="IPR020843">
    <property type="entry name" value="ER"/>
</dbReference>
<dbReference type="Proteomes" id="UP000321532">
    <property type="component" value="Unassembled WGS sequence"/>
</dbReference>
<dbReference type="PANTHER" id="PTHR11695:SF294">
    <property type="entry name" value="RETICULON-4-INTERACTING PROTEIN 1, MITOCHONDRIAL"/>
    <property type="match status" value="1"/>
</dbReference>
<evidence type="ECO:0000313" key="2">
    <source>
        <dbReference type="EMBL" id="GEO05128.1"/>
    </source>
</evidence>
<dbReference type="InterPro" id="IPR011032">
    <property type="entry name" value="GroES-like_sf"/>
</dbReference>
<sequence>MKAIILTEPGEPDNLQLQEIEKPTLKPNEVLIKTKALSINPVDIKTRKGKAQYGQLRTEPPVILGWDVSGEVVEVGKEVSKFKVGDAVFGMVNFPGHGKAYAEYVAAPEIHLALKPESISHQEAAAATLAALTAWQVLVHQAKIKPGQRVFIQAAAGGVGHFAVQIAKHIGAYVIGVASGANADFLKDLGVNQHIDYTQEQFEELPVVDFVLDSLGADMVPRYFKILKNDAQLISIVGGVNEEMKKRADALHIKGANYLVHSSGDDMQKLAELLQAGILKAHVSQEFSFDKIADAHRQIETGKTRGKVVINMD</sequence>